<dbReference type="GeneTree" id="ENSGT01010000228192"/>
<protein>
    <recommendedName>
        <fullName evidence="3">RNA binding motif protein 39b</fullName>
    </recommendedName>
</protein>
<sequence>MADDLDIEAMLEAPYRKVRHLSCVPPVYRRRAEERFLL</sequence>
<evidence type="ECO:0008006" key="3">
    <source>
        <dbReference type="Google" id="ProtNLM"/>
    </source>
</evidence>
<name>A0A8C6LBD0_NOTFU</name>
<reference evidence="1" key="2">
    <citation type="submission" date="2025-08" db="UniProtKB">
        <authorList>
            <consortium name="Ensembl"/>
        </authorList>
    </citation>
    <scope>IDENTIFICATION</scope>
</reference>
<dbReference type="Ensembl" id="ENSNFUT00015017085.1">
    <property type="protein sequence ID" value="ENSNFUP00015016312.1"/>
    <property type="gene ID" value="ENSNFUG00015007827.1"/>
</dbReference>
<accession>A0A8C6LBD0</accession>
<proteinExistence type="predicted"/>
<organism evidence="1 2">
    <name type="scientific">Nothobranchius furzeri</name>
    <name type="common">Turquoise killifish</name>
    <dbReference type="NCBI Taxonomy" id="105023"/>
    <lineage>
        <taxon>Eukaryota</taxon>
        <taxon>Metazoa</taxon>
        <taxon>Chordata</taxon>
        <taxon>Craniata</taxon>
        <taxon>Vertebrata</taxon>
        <taxon>Euteleostomi</taxon>
        <taxon>Actinopterygii</taxon>
        <taxon>Neopterygii</taxon>
        <taxon>Teleostei</taxon>
        <taxon>Neoteleostei</taxon>
        <taxon>Acanthomorphata</taxon>
        <taxon>Ovalentaria</taxon>
        <taxon>Atherinomorphae</taxon>
        <taxon>Cyprinodontiformes</taxon>
        <taxon>Nothobranchiidae</taxon>
        <taxon>Nothobranchius</taxon>
    </lineage>
</organism>
<evidence type="ECO:0000313" key="2">
    <source>
        <dbReference type="Proteomes" id="UP000694548"/>
    </source>
</evidence>
<dbReference type="AlphaFoldDB" id="A0A8C6LBD0"/>
<keyword evidence="2" id="KW-1185">Reference proteome</keyword>
<reference evidence="1" key="3">
    <citation type="submission" date="2025-09" db="UniProtKB">
        <authorList>
            <consortium name="Ensembl"/>
        </authorList>
    </citation>
    <scope>IDENTIFICATION</scope>
</reference>
<dbReference type="Proteomes" id="UP000694548">
    <property type="component" value="Chromosome sgr10"/>
</dbReference>
<reference evidence="1" key="1">
    <citation type="submission" date="2014-08" db="EMBL/GenBank/DDBJ databases">
        <authorList>
            <person name="Senf B."/>
            <person name="Petzold A."/>
            <person name="Downie B.R."/>
            <person name="Koch P."/>
            <person name="Platzer M."/>
        </authorList>
    </citation>
    <scope>NUCLEOTIDE SEQUENCE [LARGE SCALE GENOMIC DNA]</scope>
    <source>
        <strain evidence="1">GRZ</strain>
    </source>
</reference>
<evidence type="ECO:0000313" key="1">
    <source>
        <dbReference type="Ensembl" id="ENSNFUP00015016312.1"/>
    </source>
</evidence>